<dbReference type="GO" id="GO:0004015">
    <property type="term" value="F:adenosylmethionine-8-amino-7-oxononanoate transaminase activity"/>
    <property type="evidence" value="ECO:0007669"/>
    <property type="project" value="TreeGrafter"/>
</dbReference>
<comment type="caution">
    <text evidence="5">The sequence shown here is derived from an EMBL/GenBank/DDBJ whole genome shotgun (WGS) entry which is preliminary data.</text>
</comment>
<keyword evidence="2" id="KW-0808">Transferase</keyword>
<dbReference type="Pfam" id="PF00202">
    <property type="entry name" value="Aminotran_3"/>
    <property type="match status" value="1"/>
</dbReference>
<accession>A0A9W5YFL7</accession>
<sequence length="443" mass="50636">MNNLNLRKIMEEKEINTYNIWHPFSNLQKNYFNQLVINEGEGIYVYDNNKKCYIDACSGLWNMSLGYNNTRINNYIKKQLDKLPFCSLFEHTNSTVVLAANKILDLLPRYMNKLMFTCSGSESNDLAIKCIREYWHILGQPNKNTIISFNKSYHGTYYGSMSISGITQRENKGYNPLLSQIVMKEVPSDLYSNEDNKVYMQKLVSYIEEYHHQIAGIIIEPILTSSGMEIVPCEYINEINELCQKYNILVATDEVALGFYRTGKAFYFYNTQLKPDLVCMAKGINAGYLPLGAVAFSDKVIEVYKNNKSFLSHGSTQAGNLLACSAVIGALEEYKEQNIQRNVENVSTYLLKQLKEKLVYHSNVKSVRGVGLLISIDLVNASDHDKTLEEVRIAHIQNVLAEEGLLVYRSMIGLLLFPILTITIEEADKITKIIENVFHNYIF</sequence>
<organism evidence="5 6">
    <name type="scientific">Vallitalea longa</name>
    <dbReference type="NCBI Taxonomy" id="2936439"/>
    <lineage>
        <taxon>Bacteria</taxon>
        <taxon>Bacillati</taxon>
        <taxon>Bacillota</taxon>
        <taxon>Clostridia</taxon>
        <taxon>Lachnospirales</taxon>
        <taxon>Vallitaleaceae</taxon>
        <taxon>Vallitalea</taxon>
    </lineage>
</organism>
<dbReference type="PIRSF" id="PIRSF000521">
    <property type="entry name" value="Transaminase_4ab_Lys_Orn"/>
    <property type="match status" value="1"/>
</dbReference>
<reference evidence="5" key="1">
    <citation type="submission" date="2022-06" db="EMBL/GenBank/DDBJ databases">
        <title>Vallitalea longa sp. nov., an anaerobic bacterium isolated from marine sediment.</title>
        <authorList>
            <person name="Hirano S."/>
            <person name="Terahara T."/>
            <person name="Mori K."/>
            <person name="Hamada M."/>
            <person name="Matsumoto R."/>
            <person name="Kobayashi T."/>
        </authorList>
    </citation>
    <scope>NUCLEOTIDE SEQUENCE</scope>
    <source>
        <strain evidence="5">SH18-1</strain>
    </source>
</reference>
<dbReference type="PANTHER" id="PTHR42684:SF3">
    <property type="entry name" value="ADENOSYLMETHIONINE-8-AMINO-7-OXONONANOATE AMINOTRANSFERASE"/>
    <property type="match status" value="1"/>
</dbReference>
<dbReference type="InterPro" id="IPR005814">
    <property type="entry name" value="Aminotrans_3"/>
</dbReference>
<evidence type="ECO:0000256" key="1">
    <source>
        <dbReference type="ARBA" id="ARBA00022576"/>
    </source>
</evidence>
<dbReference type="RefSeq" id="WP_281819588.1">
    <property type="nucleotide sequence ID" value="NZ_BRLB01000027.1"/>
</dbReference>
<dbReference type="InterPro" id="IPR049704">
    <property type="entry name" value="Aminotrans_3_PPA_site"/>
</dbReference>
<evidence type="ECO:0000313" key="5">
    <source>
        <dbReference type="EMBL" id="GKX32159.1"/>
    </source>
</evidence>
<dbReference type="InterPro" id="IPR015422">
    <property type="entry name" value="PyrdxlP-dep_Trfase_small"/>
</dbReference>
<keyword evidence="1" id="KW-0032">Aminotransferase</keyword>
<dbReference type="InterPro" id="IPR015421">
    <property type="entry name" value="PyrdxlP-dep_Trfase_major"/>
</dbReference>
<dbReference type="AlphaFoldDB" id="A0A9W5YFL7"/>
<evidence type="ECO:0000256" key="2">
    <source>
        <dbReference type="ARBA" id="ARBA00022679"/>
    </source>
</evidence>
<dbReference type="Gene3D" id="3.90.1150.10">
    <property type="entry name" value="Aspartate Aminotransferase, domain 1"/>
    <property type="match status" value="1"/>
</dbReference>
<dbReference type="InterPro" id="IPR015424">
    <property type="entry name" value="PyrdxlP-dep_Trfase"/>
</dbReference>
<proteinExistence type="inferred from homology"/>
<dbReference type="PANTHER" id="PTHR42684">
    <property type="entry name" value="ADENOSYLMETHIONINE-8-AMINO-7-OXONONANOATE AMINOTRANSFERASE"/>
    <property type="match status" value="1"/>
</dbReference>
<dbReference type="Gene3D" id="3.40.640.10">
    <property type="entry name" value="Type I PLP-dependent aspartate aminotransferase-like (Major domain)"/>
    <property type="match status" value="1"/>
</dbReference>
<comment type="similarity">
    <text evidence="4">Belongs to the class-III pyridoxal-phosphate-dependent aminotransferase family.</text>
</comment>
<gene>
    <name evidence="5" type="primary">bioA</name>
    <name evidence="5" type="ORF">SH1V18_46390</name>
</gene>
<dbReference type="CDD" id="cd00610">
    <property type="entry name" value="OAT_like"/>
    <property type="match status" value="1"/>
</dbReference>
<protein>
    <submittedName>
        <fullName evidence="5">Adenosylmethionine--8-amino-7-oxononanoate transaminase</fullName>
    </submittedName>
</protein>
<dbReference type="GO" id="GO:0009102">
    <property type="term" value="P:biotin biosynthetic process"/>
    <property type="evidence" value="ECO:0007669"/>
    <property type="project" value="TreeGrafter"/>
</dbReference>
<dbReference type="SUPFAM" id="SSF53383">
    <property type="entry name" value="PLP-dependent transferases"/>
    <property type="match status" value="1"/>
</dbReference>
<dbReference type="PROSITE" id="PS00600">
    <property type="entry name" value="AA_TRANSFER_CLASS_3"/>
    <property type="match status" value="1"/>
</dbReference>
<dbReference type="EMBL" id="BRLB01000027">
    <property type="protein sequence ID" value="GKX32159.1"/>
    <property type="molecule type" value="Genomic_DNA"/>
</dbReference>
<evidence type="ECO:0000256" key="3">
    <source>
        <dbReference type="ARBA" id="ARBA00022898"/>
    </source>
</evidence>
<keyword evidence="6" id="KW-1185">Reference proteome</keyword>
<name>A0A9W5YFL7_9FIRM</name>
<dbReference type="Proteomes" id="UP001144256">
    <property type="component" value="Unassembled WGS sequence"/>
</dbReference>
<keyword evidence="3 4" id="KW-0663">Pyridoxal phosphate</keyword>
<evidence type="ECO:0000256" key="4">
    <source>
        <dbReference type="RuleBase" id="RU003560"/>
    </source>
</evidence>
<dbReference type="GO" id="GO:0030170">
    <property type="term" value="F:pyridoxal phosphate binding"/>
    <property type="evidence" value="ECO:0007669"/>
    <property type="project" value="InterPro"/>
</dbReference>
<evidence type="ECO:0000313" key="6">
    <source>
        <dbReference type="Proteomes" id="UP001144256"/>
    </source>
</evidence>